<sequence length="76" mass="8375">MTGYACWFCAQTIERIDAGAVIIVVEGLWRWADGTRTDDDPSQSIYAHAACAKDRLRGATRTGATMTIEPHIFGEE</sequence>
<evidence type="ECO:0000313" key="2">
    <source>
        <dbReference type="Proteomes" id="UP000018851"/>
    </source>
</evidence>
<name>W0A7W1_9SPHN</name>
<keyword evidence="2" id="KW-1185">Reference proteome</keyword>
<accession>W0A7W1</accession>
<proteinExistence type="predicted"/>
<dbReference type="KEGG" id="ssan:NX02_11415"/>
<evidence type="ECO:0000313" key="1">
    <source>
        <dbReference type="EMBL" id="AHE53994.1"/>
    </source>
</evidence>
<gene>
    <name evidence="1" type="ORF">NX02_11415</name>
</gene>
<dbReference type="OrthoDB" id="7596165at2"/>
<dbReference type="AlphaFoldDB" id="W0A7W1"/>
<organism evidence="1 2">
    <name type="scientific">Sphingomonas sanxanigenens DSM 19645 = NX02</name>
    <dbReference type="NCBI Taxonomy" id="1123269"/>
    <lineage>
        <taxon>Bacteria</taxon>
        <taxon>Pseudomonadati</taxon>
        <taxon>Pseudomonadota</taxon>
        <taxon>Alphaproteobacteria</taxon>
        <taxon>Sphingomonadales</taxon>
        <taxon>Sphingomonadaceae</taxon>
        <taxon>Sphingomonas</taxon>
    </lineage>
</organism>
<dbReference type="EMBL" id="CP006644">
    <property type="protein sequence ID" value="AHE53994.1"/>
    <property type="molecule type" value="Genomic_DNA"/>
</dbReference>
<protein>
    <submittedName>
        <fullName evidence="1">Uncharacterized protein</fullName>
    </submittedName>
</protein>
<reference evidence="1 2" key="1">
    <citation type="submission" date="2013-07" db="EMBL/GenBank/DDBJ databases">
        <title>Completed genome of Sphingomonas sanxanigenens NX02.</title>
        <authorList>
            <person name="Ma T."/>
            <person name="Huang H."/>
            <person name="Wu M."/>
            <person name="Li X."/>
            <person name="Li G."/>
        </authorList>
    </citation>
    <scope>NUCLEOTIDE SEQUENCE [LARGE SCALE GENOMIC DNA]</scope>
    <source>
        <strain evidence="1 2">NX02</strain>
    </source>
</reference>
<dbReference type="Proteomes" id="UP000018851">
    <property type="component" value="Chromosome"/>
</dbReference>
<dbReference type="HOGENOM" id="CLU_2652614_0_0_5"/>